<name>E4XHS5_OIKDI</name>
<feature type="transmembrane region" description="Helical" evidence="12">
    <location>
        <begin position="1158"/>
        <end position="1178"/>
    </location>
</feature>
<dbReference type="InterPro" id="IPR039728">
    <property type="entry name" value="GLG1"/>
</dbReference>
<dbReference type="InParanoid" id="E4XHS5"/>
<evidence type="ECO:0000256" key="1">
    <source>
        <dbReference type="ARBA" id="ARBA00004479"/>
    </source>
</evidence>
<evidence type="ECO:0000256" key="4">
    <source>
        <dbReference type="ARBA" id="ARBA00022729"/>
    </source>
</evidence>
<accession>E4XHS5</accession>
<organism evidence="14">
    <name type="scientific">Oikopleura dioica</name>
    <name type="common">Tunicate</name>
    <dbReference type="NCBI Taxonomy" id="34765"/>
    <lineage>
        <taxon>Eukaryota</taxon>
        <taxon>Metazoa</taxon>
        <taxon>Chordata</taxon>
        <taxon>Tunicata</taxon>
        <taxon>Appendicularia</taxon>
        <taxon>Copelata</taxon>
        <taxon>Oikopleuridae</taxon>
        <taxon>Oikopleura</taxon>
    </lineage>
</organism>
<keyword evidence="3 12" id="KW-0812">Transmembrane</keyword>
<dbReference type="Pfam" id="PF00839">
    <property type="entry name" value="Cys_rich_FGFR"/>
    <property type="match status" value="12"/>
</dbReference>
<dbReference type="OrthoDB" id="2015434at2759"/>
<comment type="subcellular location">
    <subcellularLocation>
        <location evidence="9">Golgi outpost</location>
    </subcellularLocation>
    <subcellularLocation>
        <location evidence="1">Membrane</location>
        <topology evidence="1">Single-pass type I membrane protein</topology>
    </subcellularLocation>
</comment>
<evidence type="ECO:0000313" key="15">
    <source>
        <dbReference type="Proteomes" id="UP000001307"/>
    </source>
</evidence>
<evidence type="ECO:0000256" key="2">
    <source>
        <dbReference type="ARBA" id="ARBA00018563"/>
    </source>
</evidence>
<feature type="repeat" description="Cys-rich GLG1" evidence="10">
    <location>
        <begin position="785"/>
        <end position="845"/>
    </location>
</feature>
<evidence type="ECO:0000256" key="3">
    <source>
        <dbReference type="ARBA" id="ARBA00022692"/>
    </source>
</evidence>
<evidence type="ECO:0000256" key="8">
    <source>
        <dbReference type="ARBA" id="ARBA00023180"/>
    </source>
</evidence>
<evidence type="ECO:0000313" key="14">
    <source>
        <dbReference type="EMBL" id="CBY19633.1"/>
    </source>
</evidence>
<gene>
    <name evidence="14" type="ORF">GSOID_T00011058001</name>
</gene>
<keyword evidence="7 12" id="KW-0472">Membrane</keyword>
<feature type="repeat" description="Cys-rich GLG1" evidence="10">
    <location>
        <begin position="235"/>
        <end position="297"/>
    </location>
</feature>
<evidence type="ECO:0000256" key="13">
    <source>
        <dbReference type="SAM" id="SignalP"/>
    </source>
</evidence>
<sequence length="1190" mass="134587">MKLYLLAFVGLEQLVSGQNADNDPAQQNSREENTDSIDDISVSDKLPPIAESEFCAAQVQKLCPAKRVRNDDYLVYNCLEIASSEGKLVDEQCQHFLWIWKHSQTESGEIQKLVSQKCPKDVTSKIASECTHHYDEPFGAENKLIPCLMDYRLEITEDASCRSYLTDISKVVFSDFRLICNFVNQCKDDIFKYSCGRNDFGQTIGEDESINPWLQQHSQGAVVQCLENHLGEDDDISDSCQRELVNLAELSADDFTLDRAFYMACRDDRDSFSDCAEIPAGDGKVYSCLFRHKFDKAMTEDCQKAISIRERLIYSADYKASNNLHKQCRKSFRQFGCDTAEIDNLQMGGEFAGLSDILMCVEKKLRKDKKDKNGKLLAVEGSCDSQLLAYRQFLMEDYSLSPEVVSACKIEIKTYCEGGIVKGGETLHCLMGLDSDPEVDEDISDDCEDALYELIEETEADDSFKVDKRLEHLCSPIAAELCKDSNDDDAEVLSCLLENLHSHQMVQEHPLCRKSLLETQYFLSRDFSWDKKFRRACHEDAEELCNVGTFNEVDDEEELPIPLSMVIGCLYRHSHPFEEDVGKNGAGKTLKGKCAEQVHRVMKQRAMEVELNPQLEAACRPTLGSMCSEEDAVKKVEFLCLQDHYEDMKKSTREHDQKCAEQVAKLTQIASEDLDLEQVLFASCEPMVEKFCKPALKSEDEGKVLGCLINHKNEQEMDEKCQAGVLHFQIISMTDYKLGFAFFKSCKKDIQMYCHDKAAQQSKPQIVHCLSERIRDAVLSESSHDISDVCRSQVNFELLSESEDVRLRPEIIRACALDIKVHCGDTKPGAGRIEECLKEKKDDLSNKCAGVLFEDIEIEADNPTVDYFLVKACKPVIHAHCGHAANMKNVMPCLIEQIGNDLMSKECRMAVKARQMMGAENIKLNPQLSKACHLDIQKVCPAEFGEMKQLVSELKADMNSEKGALFEGRVISCLKNNFIKQQASKDNKLLLSKNCASHVENLMKQEIKHFELDPELKKFCNKGPMSPLKIMCSPESVEDPIECLKEKFNNEELKDSEPCRIYIGKLIQEGEVDVNIDTTLQNACGTDLKMYCTDVEAGHGRRINCLVTLMKNKPKSLSEPCLDKLHERRDMWQKAQSMKIEGVEDLYYSIQKSHHANYLFGILAGICLILVGCGMSLGRITARAKERKAL</sequence>
<dbReference type="Proteomes" id="UP000001307">
    <property type="component" value="Unassembled WGS sequence"/>
</dbReference>
<evidence type="ECO:0000256" key="9">
    <source>
        <dbReference type="ARBA" id="ARBA00024182"/>
    </source>
</evidence>
<evidence type="ECO:0000256" key="6">
    <source>
        <dbReference type="ARBA" id="ARBA00022989"/>
    </source>
</evidence>
<feature type="region of interest" description="Disordered" evidence="11">
    <location>
        <begin position="19"/>
        <end position="42"/>
    </location>
</feature>
<keyword evidence="4 13" id="KW-0732">Signal</keyword>
<dbReference type="PANTHER" id="PTHR11884:SF1">
    <property type="entry name" value="GOLGI APPARATUS PROTEIN 1"/>
    <property type="match status" value="1"/>
</dbReference>
<feature type="signal peptide" evidence="13">
    <location>
        <begin position="1"/>
        <end position="17"/>
    </location>
</feature>
<keyword evidence="15" id="KW-1185">Reference proteome</keyword>
<dbReference type="AlphaFoldDB" id="E4XHS5"/>
<dbReference type="EMBL" id="FN653052">
    <property type="protein sequence ID" value="CBY19633.1"/>
    <property type="molecule type" value="Genomic_DNA"/>
</dbReference>
<feature type="compositionally biased region" description="Polar residues" evidence="11">
    <location>
        <begin position="19"/>
        <end position="28"/>
    </location>
</feature>
<protein>
    <recommendedName>
        <fullName evidence="2">Golgi apparatus protein 1</fullName>
    </recommendedName>
</protein>
<evidence type="ECO:0000256" key="5">
    <source>
        <dbReference type="ARBA" id="ARBA00022737"/>
    </source>
</evidence>
<feature type="chain" id="PRO_5005673993" description="Golgi apparatus protein 1" evidence="13">
    <location>
        <begin position="18"/>
        <end position="1190"/>
    </location>
</feature>
<dbReference type="InterPro" id="IPR017873">
    <property type="entry name" value="Cys-rich_GLG1_repeat_euk"/>
</dbReference>
<keyword evidence="5" id="KW-0677">Repeat</keyword>
<dbReference type="InterPro" id="IPR001893">
    <property type="entry name" value="Cys-rich_GLG1_repeat"/>
</dbReference>
<evidence type="ECO:0000256" key="7">
    <source>
        <dbReference type="ARBA" id="ARBA00023136"/>
    </source>
</evidence>
<dbReference type="PROSITE" id="PS51289">
    <property type="entry name" value="GLG1_C_RICH"/>
    <property type="match status" value="4"/>
</dbReference>
<keyword evidence="6 12" id="KW-1133">Transmembrane helix</keyword>
<reference evidence="14" key="1">
    <citation type="journal article" date="2010" name="Science">
        <title>Plasticity of animal genome architecture unmasked by rapid evolution of a pelagic tunicate.</title>
        <authorList>
            <person name="Denoeud F."/>
            <person name="Henriet S."/>
            <person name="Mungpakdee S."/>
            <person name="Aury J.M."/>
            <person name="Da Silva C."/>
            <person name="Brinkmann H."/>
            <person name="Mikhaleva J."/>
            <person name="Olsen L.C."/>
            <person name="Jubin C."/>
            <person name="Canestro C."/>
            <person name="Bouquet J.M."/>
            <person name="Danks G."/>
            <person name="Poulain J."/>
            <person name="Campsteijn C."/>
            <person name="Adamski M."/>
            <person name="Cross I."/>
            <person name="Yadetie F."/>
            <person name="Muffato M."/>
            <person name="Louis A."/>
            <person name="Butcher S."/>
            <person name="Tsagkogeorga G."/>
            <person name="Konrad A."/>
            <person name="Singh S."/>
            <person name="Jensen M.F."/>
            <person name="Cong E.H."/>
            <person name="Eikeseth-Otteraa H."/>
            <person name="Noel B."/>
            <person name="Anthouard V."/>
            <person name="Porcel B.M."/>
            <person name="Kachouri-Lafond R."/>
            <person name="Nishino A."/>
            <person name="Ugolini M."/>
            <person name="Chourrout P."/>
            <person name="Nishida H."/>
            <person name="Aasland R."/>
            <person name="Huzurbazar S."/>
            <person name="Westhof E."/>
            <person name="Delsuc F."/>
            <person name="Lehrach H."/>
            <person name="Reinhardt R."/>
            <person name="Weissenbach J."/>
            <person name="Roy S.W."/>
            <person name="Artiguenave F."/>
            <person name="Postlethwait J.H."/>
            <person name="Manak J.R."/>
            <person name="Thompson E.M."/>
            <person name="Jaillon O."/>
            <person name="Du Pasquier L."/>
            <person name="Boudinot P."/>
            <person name="Liberles D.A."/>
            <person name="Volff J.N."/>
            <person name="Philippe H."/>
            <person name="Lenhard B."/>
            <person name="Roest Crollius H."/>
            <person name="Wincker P."/>
            <person name="Chourrout D."/>
        </authorList>
    </citation>
    <scope>NUCLEOTIDE SEQUENCE [LARGE SCALE GENOMIC DNA]</scope>
</reference>
<evidence type="ECO:0000256" key="11">
    <source>
        <dbReference type="SAM" id="MobiDB-lite"/>
    </source>
</evidence>
<dbReference type="GO" id="GO:0000139">
    <property type="term" value="C:Golgi membrane"/>
    <property type="evidence" value="ECO:0007669"/>
    <property type="project" value="InterPro"/>
</dbReference>
<feature type="repeat" description="Cys-rich GLG1" evidence="10">
    <location>
        <begin position="654"/>
        <end position="716"/>
    </location>
</feature>
<proteinExistence type="predicted"/>
<evidence type="ECO:0000256" key="10">
    <source>
        <dbReference type="PROSITE-ProRule" id="PRU00622"/>
    </source>
</evidence>
<feature type="repeat" description="Cys-rich GLG1" evidence="10">
    <location>
        <begin position="378"/>
        <end position="438"/>
    </location>
</feature>
<keyword evidence="8" id="KW-0325">Glycoprotein</keyword>
<dbReference type="PANTHER" id="PTHR11884">
    <property type="entry name" value="SELECTIN LIGAND RELATED"/>
    <property type="match status" value="1"/>
</dbReference>
<dbReference type="FunCoup" id="E4XHS5">
    <property type="interactions" value="794"/>
</dbReference>
<evidence type="ECO:0000256" key="12">
    <source>
        <dbReference type="SAM" id="Phobius"/>
    </source>
</evidence>